<feature type="region of interest" description="Disordered" evidence="1">
    <location>
        <begin position="1"/>
        <end position="38"/>
    </location>
</feature>
<accession>A0A1H1J2H3</accession>
<organism evidence="2 3">
    <name type="scientific">Natronobacterium texcoconense</name>
    <dbReference type="NCBI Taxonomy" id="1095778"/>
    <lineage>
        <taxon>Archaea</taxon>
        <taxon>Methanobacteriati</taxon>
        <taxon>Methanobacteriota</taxon>
        <taxon>Stenosarchaea group</taxon>
        <taxon>Halobacteria</taxon>
        <taxon>Halobacteriales</taxon>
        <taxon>Natrialbaceae</taxon>
        <taxon>Natronobacterium</taxon>
    </lineage>
</organism>
<evidence type="ECO:0000256" key="1">
    <source>
        <dbReference type="SAM" id="MobiDB-lite"/>
    </source>
</evidence>
<dbReference type="RefSeq" id="WP_244510293.1">
    <property type="nucleotide sequence ID" value="NZ_FNLC01000007.1"/>
</dbReference>
<evidence type="ECO:0000313" key="2">
    <source>
        <dbReference type="EMBL" id="SDR44184.1"/>
    </source>
</evidence>
<reference evidence="3" key="1">
    <citation type="submission" date="2016-10" db="EMBL/GenBank/DDBJ databases">
        <authorList>
            <person name="Varghese N."/>
            <person name="Submissions S."/>
        </authorList>
    </citation>
    <scope>NUCLEOTIDE SEQUENCE [LARGE SCALE GENOMIC DNA]</scope>
    <source>
        <strain evidence="3">DSM 24767</strain>
    </source>
</reference>
<keyword evidence="3" id="KW-1185">Reference proteome</keyword>
<gene>
    <name evidence="2" type="ORF">SAMN04489842_4062</name>
</gene>
<sequence length="254" mass="29013">MTNDTNTGADDSSRSERDRGRRRDSKPESHPATRAAETIANRERLDSDLAIRLCRTLSDPSATSERVEDVLQDAIEVLETAEALEGIDDIGERDVRRRLDSLEAELQDRDGATYRHLVDRIRELEAMVDRNGDAVQLYAVYQECTFYDRTLLPRLARARSADQPSDVGRLAADVESRIETIEDEYVNVRADHNHTIPNHFLSLARDLRQEAMQLESERPERAVGLLSAADELLAYVEQLYDRNEYSVMLRRLRG</sequence>
<dbReference type="STRING" id="1095778.SAMN04489842_4062"/>
<dbReference type="AlphaFoldDB" id="A0A1H1J2H3"/>
<dbReference type="EMBL" id="FNLC01000007">
    <property type="protein sequence ID" value="SDR44184.1"/>
    <property type="molecule type" value="Genomic_DNA"/>
</dbReference>
<dbReference type="Proteomes" id="UP000198848">
    <property type="component" value="Unassembled WGS sequence"/>
</dbReference>
<feature type="compositionally biased region" description="Basic and acidic residues" evidence="1">
    <location>
        <begin position="11"/>
        <end position="31"/>
    </location>
</feature>
<proteinExistence type="predicted"/>
<protein>
    <submittedName>
        <fullName evidence="2">Uncharacterized protein</fullName>
    </submittedName>
</protein>
<name>A0A1H1J2H3_NATTX</name>
<evidence type="ECO:0000313" key="3">
    <source>
        <dbReference type="Proteomes" id="UP000198848"/>
    </source>
</evidence>